<dbReference type="EMBL" id="CP077076">
    <property type="protein sequence ID" value="QXH49063.1"/>
    <property type="molecule type" value="Genomic_DNA"/>
</dbReference>
<evidence type="ECO:0000256" key="1">
    <source>
        <dbReference type="SAM" id="SignalP"/>
    </source>
</evidence>
<dbReference type="RefSeq" id="WP_217838687.1">
    <property type="nucleotide sequence ID" value="NZ_CP077076.1"/>
</dbReference>
<gene>
    <name evidence="2" type="ORF">KSS94_13915</name>
</gene>
<reference evidence="2" key="1">
    <citation type="journal article" date="2021" name="Microorganisms">
        <title>The Ever-Expanding Pseudomonas Genus: Description of 43 New Species and Partition of the Pseudomonas putida Group.</title>
        <authorList>
            <person name="Girard L."/>
            <person name="Lood C."/>
            <person name="Hofte M."/>
            <person name="Vandamme P."/>
            <person name="Rokni-Zadeh H."/>
            <person name="van Noort V."/>
            <person name="Lavigne R."/>
            <person name="De Mot R."/>
        </authorList>
    </citation>
    <scope>NUCLEOTIDE SEQUENCE</scope>
    <source>
        <strain evidence="2">COW40</strain>
    </source>
</reference>
<feature type="chain" id="PRO_5045973561" evidence="1">
    <location>
        <begin position="23"/>
        <end position="335"/>
    </location>
</feature>
<feature type="signal peptide" evidence="1">
    <location>
        <begin position="1"/>
        <end position="22"/>
    </location>
</feature>
<evidence type="ECO:0000313" key="2">
    <source>
        <dbReference type="EMBL" id="QXH49063.1"/>
    </source>
</evidence>
<keyword evidence="1" id="KW-0732">Signal</keyword>
<dbReference type="PROSITE" id="PS51257">
    <property type="entry name" value="PROKAR_LIPOPROTEIN"/>
    <property type="match status" value="1"/>
</dbReference>
<organism evidence="2 3">
    <name type="scientific">Pseudomonas fakonensis</name>
    <dbReference type="NCBI Taxonomy" id="2842355"/>
    <lineage>
        <taxon>Bacteria</taxon>
        <taxon>Pseudomonadati</taxon>
        <taxon>Pseudomonadota</taxon>
        <taxon>Gammaproteobacteria</taxon>
        <taxon>Pseudomonadales</taxon>
        <taxon>Pseudomonadaceae</taxon>
        <taxon>Pseudomonas</taxon>
    </lineage>
</organism>
<protein>
    <submittedName>
        <fullName evidence="2">Sel1 repeat family protein</fullName>
    </submittedName>
</protein>
<proteinExistence type="predicted"/>
<dbReference type="Proteomes" id="UP001046350">
    <property type="component" value="Chromosome"/>
</dbReference>
<name>A0ABX8N000_9PSED</name>
<accession>A0ABX8N000</accession>
<evidence type="ECO:0000313" key="3">
    <source>
        <dbReference type="Proteomes" id="UP001046350"/>
    </source>
</evidence>
<sequence>MKAFAALPLALCTMLAACSPTAPQPVPLNDTLPKLDLQTLLPAVEENAHCKRAMDAEMLHGVGVALQGEQNYTEAKACLAMAAPSYTRALCFLATNVSLEEGDGPEVERKAFHYQAYAASQNDSCAEFGLYFVYRRGDEATPADPALAQRWLERSALHGNANAQRTLIQHYQQHGQPGTSYAWLKILDERGGAPELPALKAKLSAQQLSEGEALYAALNPQVPNRQQLKDEERHLLVAFYTGMVQLAHPTLFAGITPQQRHDTVKRAVDTALDQLELPTVGKVKAYIVVSQLAQRKDANADLLQNPQIVAVFRDDKLKSAEVLSRAKAIVDQAYN</sequence>
<keyword evidence="3" id="KW-1185">Reference proteome</keyword>